<dbReference type="SUPFAM" id="SSF46785">
    <property type="entry name" value="Winged helix' DNA-binding domain"/>
    <property type="match status" value="1"/>
</dbReference>
<accession>L0DTL5</accession>
<dbReference type="Pfam" id="PF13412">
    <property type="entry name" value="HTH_24"/>
    <property type="match status" value="1"/>
</dbReference>
<dbReference type="KEGG" id="tni:TVNIR_0640"/>
<feature type="region of interest" description="Disordered" evidence="1">
    <location>
        <begin position="1"/>
        <end position="34"/>
    </location>
</feature>
<proteinExistence type="predicted"/>
<dbReference type="HOGENOM" id="CLU_2588635_0_0_6"/>
<dbReference type="InterPro" id="IPR036390">
    <property type="entry name" value="WH_DNA-bd_sf"/>
</dbReference>
<dbReference type="EMBL" id="CP003989">
    <property type="protein sequence ID" value="AGA32340.1"/>
    <property type="molecule type" value="Genomic_DNA"/>
</dbReference>
<dbReference type="STRING" id="1255043.TVNIR_0640"/>
<evidence type="ECO:0000256" key="1">
    <source>
        <dbReference type="SAM" id="MobiDB-lite"/>
    </source>
</evidence>
<dbReference type="Gene3D" id="1.10.10.10">
    <property type="entry name" value="Winged helix-like DNA-binding domain superfamily/Winged helix DNA-binding domain"/>
    <property type="match status" value="1"/>
</dbReference>
<sequence>MPDHAPAPAHAATPLHRIRAKVGEGAERSADTTTDLEPLKTLIEETRLHVLRLLAENPELTQRELAAALGISVAATRRGS</sequence>
<dbReference type="PATRIC" id="fig|1255043.3.peg.646"/>
<dbReference type="eggNOG" id="COG0640">
    <property type="taxonomic scope" value="Bacteria"/>
</dbReference>
<name>L0DTL5_THIND</name>
<dbReference type="InterPro" id="IPR036388">
    <property type="entry name" value="WH-like_DNA-bd_sf"/>
</dbReference>
<evidence type="ECO:0000313" key="2">
    <source>
        <dbReference type="EMBL" id="AGA32340.1"/>
    </source>
</evidence>
<feature type="compositionally biased region" description="Low complexity" evidence="1">
    <location>
        <begin position="1"/>
        <end position="12"/>
    </location>
</feature>
<organism evidence="2 3">
    <name type="scientific">Thioalkalivibrio nitratireducens (strain DSM 14787 / UNIQEM 213 / ALEN2)</name>
    <dbReference type="NCBI Taxonomy" id="1255043"/>
    <lineage>
        <taxon>Bacteria</taxon>
        <taxon>Pseudomonadati</taxon>
        <taxon>Pseudomonadota</taxon>
        <taxon>Gammaproteobacteria</taxon>
        <taxon>Chromatiales</taxon>
        <taxon>Ectothiorhodospiraceae</taxon>
        <taxon>Thioalkalivibrio</taxon>
    </lineage>
</organism>
<evidence type="ECO:0000313" key="3">
    <source>
        <dbReference type="Proteomes" id="UP000010809"/>
    </source>
</evidence>
<dbReference type="Proteomes" id="UP000010809">
    <property type="component" value="Chromosome"/>
</dbReference>
<feature type="compositionally biased region" description="Basic and acidic residues" evidence="1">
    <location>
        <begin position="21"/>
        <end position="30"/>
    </location>
</feature>
<reference evidence="2" key="1">
    <citation type="submission" date="2015-12" db="EMBL/GenBank/DDBJ databases">
        <authorList>
            <person name="Tikhonova T.V."/>
            <person name="Pavlov A.R."/>
            <person name="Beletsky A.V."/>
            <person name="Mardanov A.V."/>
            <person name="Sorokin D.Y."/>
            <person name="Ravin N.V."/>
            <person name="Popov V.O."/>
        </authorList>
    </citation>
    <scope>NUCLEOTIDE SEQUENCE</scope>
    <source>
        <strain evidence="2">DSM 14787</strain>
    </source>
</reference>
<gene>
    <name evidence="2" type="ordered locus">TVNIR_0640</name>
</gene>
<keyword evidence="3" id="KW-1185">Reference proteome</keyword>
<dbReference type="AlphaFoldDB" id="L0DTL5"/>
<protein>
    <submittedName>
        <fullName evidence="2">Regulatory protein MarR</fullName>
    </submittedName>
</protein>